<proteinExistence type="predicted"/>
<feature type="region of interest" description="Disordered" evidence="1">
    <location>
        <begin position="216"/>
        <end position="257"/>
    </location>
</feature>
<feature type="compositionally biased region" description="Basic and acidic residues" evidence="1">
    <location>
        <begin position="234"/>
        <end position="256"/>
    </location>
</feature>
<gene>
    <name evidence="2" type="ORF">J8273_8368</name>
</gene>
<protein>
    <submittedName>
        <fullName evidence="2">Uncharacterized protein</fullName>
    </submittedName>
</protein>
<evidence type="ECO:0000313" key="3">
    <source>
        <dbReference type="Proteomes" id="UP000717585"/>
    </source>
</evidence>
<name>A0A8J6DX93_9EUKA</name>
<keyword evidence="3" id="KW-1185">Reference proteome</keyword>
<dbReference type="Proteomes" id="UP000717585">
    <property type="component" value="Unassembled WGS sequence"/>
</dbReference>
<feature type="compositionally biased region" description="Basic and acidic residues" evidence="1">
    <location>
        <begin position="145"/>
        <end position="173"/>
    </location>
</feature>
<feature type="region of interest" description="Disordered" evidence="1">
    <location>
        <begin position="271"/>
        <end position="291"/>
    </location>
</feature>
<reference evidence="2" key="1">
    <citation type="submission" date="2021-05" db="EMBL/GenBank/DDBJ databases">
        <title>A free-living protist that lacks canonical eukaryotic 1 DNA replication and segregation systems.</title>
        <authorList>
            <person name="Salas-Leiva D.E."/>
            <person name="Tromer E.C."/>
            <person name="Curtis B.A."/>
            <person name="Jerlstrom-Hultqvist J."/>
            <person name="Kolisko M."/>
            <person name="Yi Z."/>
            <person name="Salas-Leiva J.S."/>
            <person name="Gallot-Lavallee L."/>
            <person name="Kops G.J.P.L."/>
            <person name="Archibald J.M."/>
            <person name="Simpson A.G.B."/>
            <person name="Roger A.J."/>
        </authorList>
    </citation>
    <scope>NUCLEOTIDE SEQUENCE</scope>
    <source>
        <strain evidence="2">BICM</strain>
    </source>
</reference>
<organism evidence="2 3">
    <name type="scientific">Carpediemonas membranifera</name>
    <dbReference type="NCBI Taxonomy" id="201153"/>
    <lineage>
        <taxon>Eukaryota</taxon>
        <taxon>Metamonada</taxon>
        <taxon>Carpediemonas-like organisms</taxon>
        <taxon>Carpediemonas</taxon>
    </lineage>
</organism>
<evidence type="ECO:0000256" key="1">
    <source>
        <dbReference type="SAM" id="MobiDB-lite"/>
    </source>
</evidence>
<feature type="region of interest" description="Disordered" evidence="1">
    <location>
        <begin position="145"/>
        <end position="187"/>
    </location>
</feature>
<accession>A0A8J6DX93</accession>
<evidence type="ECO:0000313" key="2">
    <source>
        <dbReference type="EMBL" id="KAG9389694.1"/>
    </source>
</evidence>
<dbReference type="AlphaFoldDB" id="A0A8J6DX93"/>
<sequence>MVKNFEDKHFTRSIISDVMDHIISQGERILFQHAVQDKLEIFTASTFMSSLLDIIDVDCTVKAVSNWVIEEDQPPASCPNDVLAGNTLPVTVVDITEPEPEPSTTSHHHQAQPRAHPPPATSPAARVSSAKALFVRPKSSVGARRIVESHIRAKEDRRKRGAKEEKEREERVKQLTRGPGTGKDLAYGADGTLQQVTGHKGPAGPLHVNMNATEGEVLVPSPPSRKSRGGSVRQSREGDRGREREKGEKKEREVRTFTKQTSVFESIQPSAGVTVRAGGRTKGSQRAAKAGKDVTIADFKNKVASPERLAITATSPTALSPTPPAAESKPVEHKERPAAQPIARLARPPKGDTRPRAGQRIGASFEPGSPVKGMGRPRATSSKGIGRSTLPPLSGTVEGDLSTLKDKVGLR</sequence>
<feature type="region of interest" description="Disordered" evidence="1">
    <location>
        <begin position="312"/>
        <end position="411"/>
    </location>
</feature>
<feature type="region of interest" description="Disordered" evidence="1">
    <location>
        <begin position="96"/>
        <end position="129"/>
    </location>
</feature>
<comment type="caution">
    <text evidence="2">The sequence shown here is derived from an EMBL/GenBank/DDBJ whole genome shotgun (WGS) entry which is preliminary data.</text>
</comment>
<dbReference type="EMBL" id="JAHDYR010000067">
    <property type="protein sequence ID" value="KAG9389694.1"/>
    <property type="molecule type" value="Genomic_DNA"/>
</dbReference>